<dbReference type="InterPro" id="IPR050903">
    <property type="entry name" value="Bact_Chemotaxis_MeTrfase"/>
</dbReference>
<dbReference type="InterPro" id="IPR013655">
    <property type="entry name" value="PAS_fold_3"/>
</dbReference>
<dbReference type="InterPro" id="IPR022641">
    <property type="entry name" value="CheR_N"/>
</dbReference>
<keyword evidence="11" id="KW-0067">ATP-binding</keyword>
<evidence type="ECO:0000256" key="3">
    <source>
        <dbReference type="ARBA" id="ARBA00022543"/>
    </source>
</evidence>
<dbReference type="CDD" id="cd00130">
    <property type="entry name" value="PAS"/>
    <property type="match status" value="1"/>
</dbReference>
<dbReference type="Pfam" id="PF08448">
    <property type="entry name" value="PAS_4"/>
    <property type="match status" value="1"/>
</dbReference>
<dbReference type="SUPFAM" id="SSF53335">
    <property type="entry name" value="S-adenosyl-L-methionine-dependent methyltransferases"/>
    <property type="match status" value="1"/>
</dbReference>
<dbReference type="CDD" id="cd16434">
    <property type="entry name" value="CheB-CheR_fusion"/>
    <property type="match status" value="1"/>
</dbReference>
<dbReference type="Pfam" id="PF01739">
    <property type="entry name" value="CheR"/>
    <property type="match status" value="1"/>
</dbReference>
<keyword evidence="3" id="KW-0600">Photoreceptor protein</keyword>
<evidence type="ECO:0000256" key="15">
    <source>
        <dbReference type="SAM" id="Coils"/>
    </source>
</evidence>
<keyword evidence="8" id="KW-0808">Transferase</keyword>
<dbReference type="InterPro" id="IPR000673">
    <property type="entry name" value="Sig_transdc_resp-reg_Me-estase"/>
</dbReference>
<dbReference type="PROSITE" id="PS50123">
    <property type="entry name" value="CHER"/>
    <property type="match status" value="1"/>
</dbReference>
<feature type="active site" evidence="14">
    <location>
        <position position="20"/>
    </location>
</feature>
<dbReference type="InterPro" id="IPR013656">
    <property type="entry name" value="PAS_4"/>
</dbReference>
<keyword evidence="4" id="KW-0597">Phosphoprotein</keyword>
<dbReference type="Pfam" id="PF03705">
    <property type="entry name" value="CheR_N"/>
    <property type="match status" value="1"/>
</dbReference>
<evidence type="ECO:0000259" key="16">
    <source>
        <dbReference type="PROSITE" id="PS50112"/>
    </source>
</evidence>
<dbReference type="Pfam" id="PF08447">
    <property type="entry name" value="PAS_3"/>
    <property type="match status" value="1"/>
</dbReference>
<feature type="domain" description="PAS" evidence="16">
    <location>
        <begin position="856"/>
        <end position="925"/>
    </location>
</feature>
<dbReference type="Gene3D" id="3.40.50.180">
    <property type="entry name" value="Methylesterase CheB, C-terminal domain"/>
    <property type="match status" value="1"/>
</dbReference>
<comment type="catalytic activity">
    <reaction evidence="1">
        <text>ATP + protein L-histidine = ADP + protein N-phospho-L-histidine.</text>
        <dbReference type="EC" id="2.7.13.3"/>
    </reaction>
</comment>
<evidence type="ECO:0000256" key="2">
    <source>
        <dbReference type="ARBA" id="ARBA00012438"/>
    </source>
</evidence>
<dbReference type="InterPro" id="IPR036890">
    <property type="entry name" value="HATPase_C_sf"/>
</dbReference>
<reference evidence="20 21" key="1">
    <citation type="submission" date="2019-12" db="EMBL/GenBank/DDBJ databases">
        <authorList>
            <person name="Lee S.D."/>
        </authorList>
    </citation>
    <scope>NUCLEOTIDE SEQUENCE [LARGE SCALE GENOMIC DNA]</scope>
    <source>
        <strain evidence="20 21">GH3-10</strain>
    </source>
</reference>
<dbReference type="PROSITE" id="PS50122">
    <property type="entry name" value="CHEB"/>
    <property type="match status" value="1"/>
</dbReference>
<dbReference type="PROSITE" id="PS50112">
    <property type="entry name" value="PAS"/>
    <property type="match status" value="1"/>
</dbReference>
<dbReference type="GO" id="GO:0005737">
    <property type="term" value="C:cytoplasm"/>
    <property type="evidence" value="ECO:0007669"/>
    <property type="project" value="InterPro"/>
</dbReference>
<evidence type="ECO:0000256" key="14">
    <source>
        <dbReference type="PROSITE-ProRule" id="PRU00050"/>
    </source>
</evidence>
<dbReference type="Pfam" id="PF13596">
    <property type="entry name" value="PAS_10"/>
    <property type="match status" value="1"/>
</dbReference>
<dbReference type="InterPro" id="IPR035965">
    <property type="entry name" value="PAS-like_dom_sf"/>
</dbReference>
<dbReference type="Gene3D" id="2.10.70.100">
    <property type="match status" value="1"/>
</dbReference>
<evidence type="ECO:0000256" key="12">
    <source>
        <dbReference type="ARBA" id="ARBA00022991"/>
    </source>
</evidence>
<keyword evidence="10" id="KW-0418">Kinase</keyword>
<feature type="domain" description="PAC" evidence="17">
    <location>
        <begin position="1059"/>
        <end position="1111"/>
    </location>
</feature>
<dbReference type="InterPro" id="IPR022642">
    <property type="entry name" value="CheR_C"/>
</dbReference>
<dbReference type="SMART" id="SM00086">
    <property type="entry name" value="PAC"/>
    <property type="match status" value="2"/>
</dbReference>
<feature type="active site" evidence="14">
    <location>
        <position position="47"/>
    </location>
</feature>
<evidence type="ECO:0000256" key="8">
    <source>
        <dbReference type="ARBA" id="ARBA00022679"/>
    </source>
</evidence>
<keyword evidence="6" id="KW-0285">Flavoprotein</keyword>
<dbReference type="EMBL" id="WUBR01000003">
    <property type="protein sequence ID" value="MWV28955.1"/>
    <property type="molecule type" value="Genomic_DNA"/>
</dbReference>
<proteinExistence type="predicted"/>
<evidence type="ECO:0000256" key="5">
    <source>
        <dbReference type="ARBA" id="ARBA00022606"/>
    </source>
</evidence>
<feature type="active site" evidence="14">
    <location>
        <position position="139"/>
    </location>
</feature>
<evidence type="ECO:0000256" key="1">
    <source>
        <dbReference type="ARBA" id="ARBA00000085"/>
    </source>
</evidence>
<organism evidence="20 21">
    <name type="scientific">Aurantiacibacter rhizosphaerae</name>
    <dbReference type="NCBI Taxonomy" id="2691582"/>
    <lineage>
        <taxon>Bacteria</taxon>
        <taxon>Pseudomonadati</taxon>
        <taxon>Pseudomonadota</taxon>
        <taxon>Alphaproteobacteria</taxon>
        <taxon>Sphingomonadales</taxon>
        <taxon>Erythrobacteraceae</taxon>
        <taxon>Aurantiacibacter</taxon>
    </lineage>
</organism>
<dbReference type="Pfam" id="PF01339">
    <property type="entry name" value="CheB_methylest"/>
    <property type="match status" value="1"/>
</dbReference>
<dbReference type="InterPro" id="IPR000780">
    <property type="entry name" value="CheR_MeTrfase"/>
</dbReference>
<dbReference type="Gene3D" id="3.40.50.150">
    <property type="entry name" value="Vaccinia Virus protein VP39"/>
    <property type="match status" value="1"/>
</dbReference>
<dbReference type="Gene3D" id="3.30.450.20">
    <property type="entry name" value="PAS domain"/>
    <property type="match status" value="3"/>
</dbReference>
<dbReference type="NCBIfam" id="TIGR00229">
    <property type="entry name" value="sensory_box"/>
    <property type="match status" value="2"/>
</dbReference>
<keyword evidence="21" id="KW-1185">Reference proteome</keyword>
<evidence type="ECO:0000259" key="18">
    <source>
        <dbReference type="PROSITE" id="PS50122"/>
    </source>
</evidence>
<accession>A0A844XHE2</accession>
<feature type="coiled-coil region" evidence="15">
    <location>
        <begin position="668"/>
        <end position="734"/>
    </location>
</feature>
<evidence type="ECO:0000256" key="10">
    <source>
        <dbReference type="ARBA" id="ARBA00022777"/>
    </source>
</evidence>
<dbReference type="GO" id="GO:0006935">
    <property type="term" value="P:chemotaxis"/>
    <property type="evidence" value="ECO:0007669"/>
    <property type="project" value="UniProtKB-UniRule"/>
</dbReference>
<dbReference type="InterPro" id="IPR000700">
    <property type="entry name" value="PAS-assoc_C"/>
</dbReference>
<dbReference type="SMART" id="SM00091">
    <property type="entry name" value="PAS"/>
    <property type="match status" value="3"/>
</dbReference>
<dbReference type="SUPFAM" id="SSF55874">
    <property type="entry name" value="ATPase domain of HSP90 chaperone/DNA topoisomerase II/histidine kinase"/>
    <property type="match status" value="1"/>
</dbReference>
<comment type="caution">
    <text evidence="20">The sequence shown here is derived from an EMBL/GenBank/DDBJ whole genome shotgun (WGS) entry which is preliminary data.</text>
</comment>
<dbReference type="SMART" id="SM00911">
    <property type="entry name" value="HWE_HK"/>
    <property type="match status" value="1"/>
</dbReference>
<protein>
    <recommendedName>
        <fullName evidence="2">histidine kinase</fullName>
        <ecNumber evidence="2">2.7.13.3</ecNumber>
    </recommendedName>
</protein>
<sequence length="1310" mass="147167">MSESDEDANLGLPIVGIGASAGGLEALNELVGAIPSNSGIAYVIVQHLSPDHVSMMDQLLANHTQLPIKKIEDGMRAQADTIYVLPSGPWVTTQHDILYLHDRDPSQALRTPIDKFLESLAEDKGAQAFAVILSGTGTDGTLGVRAVKAAGGFAIVQKSDSAQFPGMPDSAAATGLVDFTLPPRRIPERLIDIVRHRDQVLTVDGTAKLREDIADSLPEILEAMDDEDGLDFSEYKPGTLIRRIERRMMVTRDVSVSDFKKRLRDDPQERGLLLQDFLIGVTRFFRDEEAFAKLNQEAILPLLDGDQDAFRIWVPGCSTGEEAYTIAMLLSEAMEATGDNRQWQIFGTDIDASALRHAREGIYPASQVAEISPERRDRFFTGEDGAFQVKPLLRERCIFAPHNLLQDPPFSRLDLISCRNLLIYLNADVQQTIFPRFHYALKQGGFLFIGPSESLGKQERFFHTIDREARLFKRNDAEPAAFSSLPMSAMGGTRRERRLGRAATPSPTQPVTLDHSFENQVLTFFARQSAAPFAVINSSDEISYLSEPMSRYISPNQGQPSSAIEQFLMRDLRLPVRNTITEARQLGRVCCTPNVVLSADGDPEVVDVEARPLPFAEGSLLVTLQPVRMQDASKLTGSSADRSDEERDWIERELTTVRQQLSSTMASYETTEQELKSSNEELLSMNEELQSSNEELETSREELQSINEELETVNAELSENNRQLLAVNSDLKNLFDSTDIATVFLDQHLKLRRYTPASRRLFGVRERDIGRNINELKWQVSYDDLEADAARVTETLQPLEREVRIEATEETFLMRIRPYRRTDDRIDGCVLTFFDITERKRFERQIAENAEMLAKQYAELETLYRTTPVGLCLVDRDLRWLRINDRLAQINGFPVADHIGKKQGELLPEIDEDIRDIQKQVLATGKPALGIQLHGTTPAQPDIERDWVVDYFPVLSAEGEVFAVGCCVTEVTEQKTLQRDLEESEARLNFALETSELGAWELCLDDKNAETSLLHDRIFGYDKKIEEWNLHIFLDHVLDDDRALVRDAFDKAASAREDWEFECRVCRADGEMRWIAAHGRPRMDDVGKVISFLGTVQDITTRKEAQEQQYLLLHELQHRVKNSMATTLAIVQFSSRRATDLEGFIATLRDRLQAISRTHDLLTAEDWKGARVSQMLKSEIEPYIEDESSRIRLEGDDPLLTSKQMLSLTLAFHELATNAAKHGALTNEKGTVTLTTQVEDGSTVVMTWKEHGGPPVSEPERNQTGFGSLLLEKIIGPDLQGGANLAFNEDGIEWTVSFPLQSRSDAGPSA</sequence>
<reference evidence="20 21" key="2">
    <citation type="submission" date="2020-02" db="EMBL/GenBank/DDBJ databases">
        <title>Erythrobacter dongmakensis sp. nov., isolated from a tidal mudflat.</title>
        <authorList>
            <person name="Kim I.S."/>
        </authorList>
    </citation>
    <scope>NUCLEOTIDE SEQUENCE [LARGE SCALE GENOMIC DNA]</scope>
    <source>
        <strain evidence="20 21">GH3-10</strain>
    </source>
</reference>
<dbReference type="PANTHER" id="PTHR24422:SF27">
    <property type="entry name" value="PROTEIN-GLUTAMATE O-METHYLTRANSFERASE"/>
    <property type="match status" value="1"/>
</dbReference>
<dbReference type="SMART" id="SM00138">
    <property type="entry name" value="MeTrc"/>
    <property type="match status" value="1"/>
</dbReference>
<evidence type="ECO:0000313" key="21">
    <source>
        <dbReference type="Proteomes" id="UP000461409"/>
    </source>
</evidence>
<keyword evidence="14" id="KW-0145">Chemotaxis</keyword>
<keyword evidence="7" id="KW-0288">FMN</keyword>
<dbReference type="SUPFAM" id="SSF55785">
    <property type="entry name" value="PYP-like sensor domain (PAS domain)"/>
    <property type="match status" value="3"/>
</dbReference>
<keyword evidence="12" id="KW-0157">Chromophore</keyword>
<dbReference type="GO" id="GO:0009881">
    <property type="term" value="F:photoreceptor activity"/>
    <property type="evidence" value="ECO:0007669"/>
    <property type="project" value="UniProtKB-KW"/>
</dbReference>
<evidence type="ECO:0000256" key="6">
    <source>
        <dbReference type="ARBA" id="ARBA00022630"/>
    </source>
</evidence>
<feature type="domain" description="CheB-type methylesterase" evidence="18">
    <location>
        <begin position="8"/>
        <end position="197"/>
    </location>
</feature>
<evidence type="ECO:0000259" key="19">
    <source>
        <dbReference type="PROSITE" id="PS50123"/>
    </source>
</evidence>
<keyword evidence="14" id="KW-0378">Hydrolase</keyword>
<dbReference type="InterPro" id="IPR001610">
    <property type="entry name" value="PAC"/>
</dbReference>
<dbReference type="GO" id="GO:0005524">
    <property type="term" value="F:ATP binding"/>
    <property type="evidence" value="ECO:0007669"/>
    <property type="project" value="UniProtKB-KW"/>
</dbReference>
<evidence type="ECO:0000256" key="11">
    <source>
        <dbReference type="ARBA" id="ARBA00022840"/>
    </source>
</evidence>
<dbReference type="GO" id="GO:0008984">
    <property type="term" value="F:protein-glutamate methylesterase activity"/>
    <property type="evidence" value="ECO:0007669"/>
    <property type="project" value="InterPro"/>
</dbReference>
<keyword evidence="9" id="KW-0547">Nucleotide-binding</keyword>
<evidence type="ECO:0000256" key="9">
    <source>
        <dbReference type="ARBA" id="ARBA00022741"/>
    </source>
</evidence>
<dbReference type="InterPro" id="IPR000014">
    <property type="entry name" value="PAS"/>
</dbReference>
<dbReference type="InterPro" id="IPR029063">
    <property type="entry name" value="SAM-dependent_MTases_sf"/>
</dbReference>
<dbReference type="PRINTS" id="PR00996">
    <property type="entry name" value="CHERMTFRASE"/>
</dbReference>
<dbReference type="PROSITE" id="PS50113">
    <property type="entry name" value="PAC"/>
    <property type="match status" value="1"/>
</dbReference>
<dbReference type="Gene3D" id="3.30.565.10">
    <property type="entry name" value="Histidine kinase-like ATPase, C-terminal domain"/>
    <property type="match status" value="1"/>
</dbReference>
<keyword evidence="13" id="KW-0675">Receptor</keyword>
<dbReference type="Proteomes" id="UP000461409">
    <property type="component" value="Unassembled WGS sequence"/>
</dbReference>
<dbReference type="GO" id="GO:0000156">
    <property type="term" value="F:phosphorelay response regulator activity"/>
    <property type="evidence" value="ECO:0007669"/>
    <property type="project" value="InterPro"/>
</dbReference>
<evidence type="ECO:0000256" key="7">
    <source>
        <dbReference type="ARBA" id="ARBA00022643"/>
    </source>
</evidence>
<name>A0A844XHE2_9SPHN</name>
<dbReference type="InterPro" id="IPR011102">
    <property type="entry name" value="Sig_transdc_His_kinase_HWE"/>
</dbReference>
<gene>
    <name evidence="20" type="ORF">GRF63_13670</name>
</gene>
<dbReference type="SUPFAM" id="SSF57997">
    <property type="entry name" value="Tropomyosin"/>
    <property type="match status" value="1"/>
</dbReference>
<dbReference type="RefSeq" id="WP_160486600.1">
    <property type="nucleotide sequence ID" value="NZ_WUBR01000003.1"/>
</dbReference>
<dbReference type="InterPro" id="IPR035909">
    <property type="entry name" value="CheB_C"/>
</dbReference>
<evidence type="ECO:0000259" key="17">
    <source>
        <dbReference type="PROSITE" id="PS50113"/>
    </source>
</evidence>
<dbReference type="SUPFAM" id="SSF47757">
    <property type="entry name" value="Chemotaxis receptor methyltransferase CheR, N-terminal domain"/>
    <property type="match status" value="1"/>
</dbReference>
<dbReference type="Pfam" id="PF07536">
    <property type="entry name" value="HWE_HK"/>
    <property type="match status" value="1"/>
</dbReference>
<dbReference type="SUPFAM" id="SSF52738">
    <property type="entry name" value="Methylesterase CheB, C-terminal domain"/>
    <property type="match status" value="1"/>
</dbReference>
<feature type="domain" description="CheR-type methyltransferase" evidence="19">
    <location>
        <begin position="224"/>
        <end position="475"/>
    </location>
</feature>
<keyword evidence="15" id="KW-0175">Coiled coil</keyword>
<evidence type="ECO:0000313" key="20">
    <source>
        <dbReference type="EMBL" id="MWV28955.1"/>
    </source>
</evidence>
<evidence type="ECO:0000256" key="13">
    <source>
        <dbReference type="ARBA" id="ARBA00023170"/>
    </source>
</evidence>
<dbReference type="EC" id="2.7.13.3" evidence="2"/>
<dbReference type="GO" id="GO:0004673">
    <property type="term" value="F:protein histidine kinase activity"/>
    <property type="evidence" value="ECO:0007669"/>
    <property type="project" value="UniProtKB-EC"/>
</dbReference>
<dbReference type="CDD" id="cd02440">
    <property type="entry name" value="AdoMet_MTases"/>
    <property type="match status" value="1"/>
</dbReference>
<keyword evidence="5" id="KW-0716">Sensory transduction</keyword>
<evidence type="ECO:0000256" key="4">
    <source>
        <dbReference type="ARBA" id="ARBA00022553"/>
    </source>
</evidence>
<dbReference type="GO" id="GO:0008757">
    <property type="term" value="F:S-adenosylmethionine-dependent methyltransferase activity"/>
    <property type="evidence" value="ECO:0007669"/>
    <property type="project" value="InterPro"/>
</dbReference>
<dbReference type="PANTHER" id="PTHR24422">
    <property type="entry name" value="CHEMOTAXIS PROTEIN METHYLTRANSFERASE"/>
    <property type="match status" value="1"/>
</dbReference>